<dbReference type="EMBL" id="BLVO01000016">
    <property type="protein sequence ID" value="GFM35292.1"/>
    <property type="molecule type" value="Genomic_DNA"/>
</dbReference>
<accession>A0A7J0BQ27</accession>
<dbReference type="AlphaFoldDB" id="A0A7J0BQ27"/>
<dbReference type="InterPro" id="IPR005119">
    <property type="entry name" value="LysR_subst-bd"/>
</dbReference>
<feature type="domain" description="LysR substrate-binding" evidence="1">
    <location>
        <begin position="1"/>
        <end position="59"/>
    </location>
</feature>
<evidence type="ECO:0000313" key="2">
    <source>
        <dbReference type="EMBL" id="GFM35292.1"/>
    </source>
</evidence>
<dbReference type="Proteomes" id="UP000503840">
    <property type="component" value="Unassembled WGS sequence"/>
</dbReference>
<reference evidence="2 3" key="1">
    <citation type="submission" date="2020-05" db="EMBL/GenBank/DDBJ databases">
        <title>Draft genome sequence of Desulfovibrio sp. strain HN2T.</title>
        <authorList>
            <person name="Ueno A."/>
            <person name="Tamazawa S."/>
            <person name="Tamamura S."/>
            <person name="Murakami T."/>
            <person name="Kiyama T."/>
            <person name="Inomata H."/>
            <person name="Amano Y."/>
            <person name="Miyakawa K."/>
            <person name="Tamaki H."/>
            <person name="Naganuma T."/>
            <person name="Kaneko K."/>
        </authorList>
    </citation>
    <scope>NUCLEOTIDE SEQUENCE [LARGE SCALE GENOMIC DNA]</scope>
    <source>
        <strain evidence="2 3">HN2</strain>
    </source>
</reference>
<gene>
    <name evidence="2" type="ORF">DSM101010T_36570</name>
</gene>
<protein>
    <recommendedName>
        <fullName evidence="1">LysR substrate-binding domain-containing protein</fullName>
    </recommendedName>
</protein>
<evidence type="ECO:0000313" key="3">
    <source>
        <dbReference type="Proteomes" id="UP000503840"/>
    </source>
</evidence>
<organism evidence="2 3">
    <name type="scientific">Desulfovibrio subterraneus</name>
    <dbReference type="NCBI Taxonomy" id="2718620"/>
    <lineage>
        <taxon>Bacteria</taxon>
        <taxon>Pseudomonadati</taxon>
        <taxon>Thermodesulfobacteriota</taxon>
        <taxon>Desulfovibrionia</taxon>
        <taxon>Desulfovibrionales</taxon>
        <taxon>Desulfovibrionaceae</taxon>
        <taxon>Desulfovibrio</taxon>
    </lineage>
</organism>
<name>A0A7J0BQ27_9BACT</name>
<proteinExistence type="predicted"/>
<dbReference type="Pfam" id="PF03466">
    <property type="entry name" value="LysR_substrate"/>
    <property type="match status" value="1"/>
</dbReference>
<comment type="caution">
    <text evidence="2">The sequence shown here is derived from an EMBL/GenBank/DDBJ whole genome shotgun (WGS) entry which is preliminary data.</text>
</comment>
<sequence>MGIALCPRTSIAEDLQQGRLIPLDWPAAPRETALLMIRHVDKWCSPLLTDFLALARKHMQTE</sequence>
<evidence type="ECO:0000259" key="1">
    <source>
        <dbReference type="Pfam" id="PF03466"/>
    </source>
</evidence>
<keyword evidence="3" id="KW-1185">Reference proteome</keyword>
<dbReference type="SUPFAM" id="SSF53850">
    <property type="entry name" value="Periplasmic binding protein-like II"/>
    <property type="match status" value="1"/>
</dbReference>